<dbReference type="PANTHER" id="PTHR10037:SF62">
    <property type="entry name" value="SODIUM CHANNEL PROTEIN 60E"/>
    <property type="match status" value="1"/>
</dbReference>
<dbReference type="InterPro" id="IPR005821">
    <property type="entry name" value="Ion_trans_dom"/>
</dbReference>
<dbReference type="AlphaFoldDB" id="A0A1T2JLR9"/>
<feature type="domain" description="Ion transport" evidence="6">
    <location>
        <begin position="9"/>
        <end position="226"/>
    </location>
</feature>
<feature type="transmembrane region" description="Helical" evidence="5">
    <location>
        <begin position="42"/>
        <end position="65"/>
    </location>
</feature>
<dbReference type="PANTHER" id="PTHR10037">
    <property type="entry name" value="VOLTAGE-GATED CATION CHANNEL CALCIUM AND SODIUM"/>
    <property type="match status" value="1"/>
</dbReference>
<dbReference type="SUPFAM" id="SSF81324">
    <property type="entry name" value="Voltage-gated potassium channels"/>
    <property type="match status" value="1"/>
</dbReference>
<dbReference type="RefSeq" id="WP_078453079.1">
    <property type="nucleotide sequence ID" value="NZ_MPNX01000010.1"/>
</dbReference>
<keyword evidence="7" id="KW-0813">Transport</keyword>
<feature type="transmembrane region" description="Helical" evidence="5">
    <location>
        <begin position="12"/>
        <end position="30"/>
    </location>
</feature>
<keyword evidence="4 5" id="KW-0472">Membrane</keyword>
<name>A0A1T2JLR9_SOVGS</name>
<dbReference type="Proteomes" id="UP000190962">
    <property type="component" value="Unassembled WGS sequence"/>
</dbReference>
<accession>A0A1T2JLR9</accession>
<comment type="caution">
    <text evidence="7">The sequence shown here is derived from an EMBL/GenBank/DDBJ whole genome shotgun (WGS) entry which is preliminary data.</text>
</comment>
<keyword evidence="3 5" id="KW-1133">Transmembrane helix</keyword>
<protein>
    <submittedName>
        <fullName evidence="7">Voltage-gated sodium channel</fullName>
    </submittedName>
</protein>
<dbReference type="InterPro" id="IPR043203">
    <property type="entry name" value="VGCC_Ca_Na"/>
</dbReference>
<feature type="transmembrane region" description="Helical" evidence="5">
    <location>
        <begin position="117"/>
        <end position="150"/>
    </location>
</feature>
<organism evidence="7 8">
    <name type="scientific">Solemya velum gill symbiont</name>
    <dbReference type="NCBI Taxonomy" id="2340"/>
    <lineage>
        <taxon>Bacteria</taxon>
        <taxon>Pseudomonadati</taxon>
        <taxon>Pseudomonadota</taxon>
        <taxon>Gammaproteobacteria</taxon>
        <taxon>sulfur-oxidizing symbionts</taxon>
    </lineage>
</organism>
<evidence type="ECO:0000313" key="8">
    <source>
        <dbReference type="Proteomes" id="UP000190962"/>
    </source>
</evidence>
<feature type="transmembrane region" description="Helical" evidence="5">
    <location>
        <begin position="191"/>
        <end position="220"/>
    </location>
</feature>
<evidence type="ECO:0000256" key="5">
    <source>
        <dbReference type="SAM" id="Phobius"/>
    </source>
</evidence>
<dbReference type="InterPro" id="IPR027359">
    <property type="entry name" value="Volt_channel_dom_sf"/>
</dbReference>
<feature type="transmembrane region" description="Helical" evidence="5">
    <location>
        <begin position="77"/>
        <end position="96"/>
    </location>
</feature>
<keyword evidence="7" id="KW-0406">Ion transport</keyword>
<evidence type="ECO:0000256" key="3">
    <source>
        <dbReference type="ARBA" id="ARBA00022989"/>
    </source>
</evidence>
<dbReference type="GO" id="GO:0001518">
    <property type="term" value="C:voltage-gated sodium channel complex"/>
    <property type="evidence" value="ECO:0007669"/>
    <property type="project" value="TreeGrafter"/>
</dbReference>
<dbReference type="Gene3D" id="1.10.287.70">
    <property type="match status" value="1"/>
</dbReference>
<dbReference type="EMBL" id="MPNX01000010">
    <property type="protein sequence ID" value="OOY34812.1"/>
    <property type="molecule type" value="Genomic_DNA"/>
</dbReference>
<dbReference type="Pfam" id="PF00520">
    <property type="entry name" value="Ion_trans"/>
    <property type="match status" value="1"/>
</dbReference>
<reference evidence="7 8" key="1">
    <citation type="submission" date="2016-11" db="EMBL/GenBank/DDBJ databases">
        <title>Mixed transmission modes and dynamic genome evolution in an obligate animal-bacterial symbiosis.</title>
        <authorList>
            <person name="Russell S.L."/>
            <person name="Corbett-Detig R.B."/>
            <person name="Cavanaugh C.M."/>
        </authorList>
    </citation>
    <scope>NUCLEOTIDE SEQUENCE [LARGE SCALE GENOMIC DNA]</scope>
    <source>
        <strain evidence="7">MA-KB16</strain>
    </source>
</reference>
<evidence type="ECO:0000256" key="2">
    <source>
        <dbReference type="ARBA" id="ARBA00022692"/>
    </source>
</evidence>
<gene>
    <name evidence="7" type="ORF">BOV88_07720</name>
</gene>
<comment type="subcellular location">
    <subcellularLocation>
        <location evidence="1">Membrane</location>
        <topology evidence="1">Multi-pass membrane protein</topology>
    </subcellularLocation>
</comment>
<evidence type="ECO:0000313" key="7">
    <source>
        <dbReference type="EMBL" id="OOY34812.1"/>
    </source>
</evidence>
<proteinExistence type="predicted"/>
<sequence>MAITRILEHKWFHNFIIAVIIFNGIILGYQTSKGLSESTIRLLDVLDMACLAIFVIEIVMKLYAYRLSFFKDGWNNFDFIIVAIALVPTTGGLAILRAFRIFRVLRLVTTVDSIRRVVSGMLLAIPGVGSVGVLLVIVFYIGAVICTTLFGDTFPDWFGNIGQSMYTLFQVMTLESWSMGIVRPVMEVFPYAWIFFIPFITVTTFTVLNLFIGIIVDAMATIKEQDQIKKAKESDVDEHIYVIQKDIAALREHLDILIKDVKR</sequence>
<keyword evidence="2 5" id="KW-0812">Transmembrane</keyword>
<evidence type="ECO:0000256" key="4">
    <source>
        <dbReference type="ARBA" id="ARBA00023136"/>
    </source>
</evidence>
<evidence type="ECO:0000259" key="6">
    <source>
        <dbReference type="Pfam" id="PF00520"/>
    </source>
</evidence>
<dbReference type="GeneID" id="86991885"/>
<dbReference type="Gene3D" id="1.20.120.350">
    <property type="entry name" value="Voltage-gated potassium channels. Chain C"/>
    <property type="match status" value="1"/>
</dbReference>
<evidence type="ECO:0000256" key="1">
    <source>
        <dbReference type="ARBA" id="ARBA00004141"/>
    </source>
</evidence>
<keyword evidence="7" id="KW-0407">Ion channel</keyword>
<dbReference type="GO" id="GO:0005248">
    <property type="term" value="F:voltage-gated sodium channel activity"/>
    <property type="evidence" value="ECO:0007669"/>
    <property type="project" value="TreeGrafter"/>
</dbReference>